<proteinExistence type="predicted"/>
<dbReference type="Proteomes" id="UP000234681">
    <property type="component" value="Chromosome 3"/>
</dbReference>
<reference evidence="2 3" key="1">
    <citation type="submission" date="2005-09" db="EMBL/GenBank/DDBJ databases">
        <authorList>
            <person name="Mural R.J."/>
            <person name="Li P.W."/>
            <person name="Adams M.D."/>
            <person name="Amanatides P.G."/>
            <person name="Baden-Tillson H."/>
            <person name="Barnstead M."/>
            <person name="Chin S.H."/>
            <person name="Dew I."/>
            <person name="Evans C.A."/>
            <person name="Ferriera S."/>
            <person name="Flanigan M."/>
            <person name="Fosler C."/>
            <person name="Glodek A."/>
            <person name="Gu Z."/>
            <person name="Holt R.A."/>
            <person name="Jennings D."/>
            <person name="Kraft C.L."/>
            <person name="Lu F."/>
            <person name="Nguyen T."/>
            <person name="Nusskern D.R."/>
            <person name="Pfannkoch C.M."/>
            <person name="Sitter C."/>
            <person name="Sutton G.G."/>
            <person name="Venter J.C."/>
            <person name="Wang Z."/>
            <person name="Woodage T."/>
            <person name="Zheng X.H."/>
            <person name="Zhong F."/>
        </authorList>
    </citation>
    <scope>NUCLEOTIDE SEQUENCE [LARGE SCALE GENOMIC DNA]</scope>
    <source>
        <strain>BN</strain>
        <strain evidence="3">Sprague-Dawley</strain>
    </source>
</reference>
<feature type="region of interest" description="Disordered" evidence="1">
    <location>
        <begin position="54"/>
        <end position="113"/>
    </location>
</feature>
<evidence type="ECO:0000313" key="3">
    <source>
        <dbReference type="Proteomes" id="UP000234681"/>
    </source>
</evidence>
<feature type="compositionally biased region" description="Basic and acidic residues" evidence="1">
    <location>
        <begin position="74"/>
        <end position="83"/>
    </location>
</feature>
<feature type="compositionally biased region" description="Basic residues" evidence="1">
    <location>
        <begin position="104"/>
        <end position="113"/>
    </location>
</feature>
<gene>
    <name evidence="2" type="ORF">rCG_45669</name>
</gene>
<accession>A6JTR3</accession>
<name>A6JTR3_RAT</name>
<organism evidence="2 3">
    <name type="scientific">Rattus norvegicus</name>
    <name type="common">Rat</name>
    <dbReference type="NCBI Taxonomy" id="10116"/>
    <lineage>
        <taxon>Eukaryota</taxon>
        <taxon>Metazoa</taxon>
        <taxon>Chordata</taxon>
        <taxon>Craniata</taxon>
        <taxon>Vertebrata</taxon>
        <taxon>Euteleostomi</taxon>
        <taxon>Mammalia</taxon>
        <taxon>Eutheria</taxon>
        <taxon>Euarchontoglires</taxon>
        <taxon>Glires</taxon>
        <taxon>Rodentia</taxon>
        <taxon>Myomorpha</taxon>
        <taxon>Muroidea</taxon>
        <taxon>Muridae</taxon>
        <taxon>Murinae</taxon>
        <taxon>Rattus</taxon>
    </lineage>
</organism>
<evidence type="ECO:0000313" key="2">
    <source>
        <dbReference type="EMBL" id="EDL93384.1"/>
    </source>
</evidence>
<sequence>MQWRCVFCVRCTPLSTRPKLSADSARLLGVCGSQASPARPRGLTRGNLSYTSSELGILPRPQEPNFLGPSPSRCEGDREKPESGESSLPKTGDTGTPEPERPPRQRLGRRISL</sequence>
<dbReference type="EMBL" id="CH474001">
    <property type="protein sequence ID" value="EDL93384.1"/>
    <property type="molecule type" value="Genomic_DNA"/>
</dbReference>
<evidence type="ECO:0000256" key="1">
    <source>
        <dbReference type="SAM" id="MobiDB-lite"/>
    </source>
</evidence>
<dbReference type="AlphaFoldDB" id="A6JTR3"/>
<protein>
    <submittedName>
        <fullName evidence="2">RCG45669</fullName>
    </submittedName>
</protein>